<feature type="non-terminal residue" evidence="3">
    <location>
        <position position="1"/>
    </location>
</feature>
<sequence length="344" mass="35875">ENIVSLVNPYISDIQEVIIYKDAPELFTIGETIVTWIVTDASGNHSVSTQTVSIIDTTIPDFTVPEDLTIEATSLEATFVEIGQAQANDITGISSIANNAPETFPLGSTVVSWSATDNYGNTVADDQTITVVDTTAPTIIAEQDIVVEAVDPIMNHIELNTPDAADNVGIESIVNDSSDSFSIGSTVVTWTVTDTYGNNSQATQVVTVVDTTAPEVSIPSDIVAEAVGISNNSVELGIATAVDIMGVVSISNNAPGFYPIGETTITWTAIDLAGNSATATQTVTIVDTTAPSISAPDSVTVEATSVSSNTVELSNPISSDLIDIPIISNNAPGFYPIGETTITW</sequence>
<dbReference type="PROSITE" id="PS50825">
    <property type="entry name" value="HYR"/>
    <property type="match status" value="1"/>
</dbReference>
<dbReference type="InterPro" id="IPR013783">
    <property type="entry name" value="Ig-like_fold"/>
</dbReference>
<reference evidence="3" key="1">
    <citation type="submission" date="2018-05" db="EMBL/GenBank/DDBJ databases">
        <authorList>
            <person name="Lanie J.A."/>
            <person name="Ng W.-L."/>
            <person name="Kazmierczak K.M."/>
            <person name="Andrzejewski T.M."/>
            <person name="Davidsen T.M."/>
            <person name="Wayne K.J."/>
            <person name="Tettelin H."/>
            <person name="Glass J.I."/>
            <person name="Rusch D."/>
            <person name="Podicherti R."/>
            <person name="Tsui H.-C.T."/>
            <person name="Winkler M.E."/>
        </authorList>
    </citation>
    <scope>NUCLEOTIDE SEQUENCE</scope>
</reference>
<gene>
    <name evidence="3" type="ORF">METZ01_LOCUS325153</name>
</gene>
<dbReference type="PANTHER" id="PTHR24273">
    <property type="entry name" value="FI04643P-RELATED"/>
    <property type="match status" value="1"/>
</dbReference>
<name>A0A382PFX7_9ZZZZ</name>
<dbReference type="Gene3D" id="2.60.40.10">
    <property type="entry name" value="Immunoglobulins"/>
    <property type="match status" value="1"/>
</dbReference>
<evidence type="ECO:0000256" key="1">
    <source>
        <dbReference type="ARBA" id="ARBA00022737"/>
    </source>
</evidence>
<organism evidence="3">
    <name type="scientific">marine metagenome</name>
    <dbReference type="NCBI Taxonomy" id="408172"/>
    <lineage>
        <taxon>unclassified sequences</taxon>
        <taxon>metagenomes</taxon>
        <taxon>ecological metagenomes</taxon>
    </lineage>
</organism>
<accession>A0A382PFX7</accession>
<dbReference type="InterPro" id="IPR003410">
    <property type="entry name" value="HYR_dom"/>
</dbReference>
<proteinExistence type="predicted"/>
<feature type="non-terminal residue" evidence="3">
    <location>
        <position position="344"/>
    </location>
</feature>
<feature type="domain" description="HYR" evidence="2">
    <location>
        <begin position="209"/>
        <end position="287"/>
    </location>
</feature>
<evidence type="ECO:0000259" key="2">
    <source>
        <dbReference type="PROSITE" id="PS50825"/>
    </source>
</evidence>
<keyword evidence="1" id="KW-0677">Repeat</keyword>
<dbReference type="EMBL" id="UINC01107143">
    <property type="protein sequence ID" value="SVC72299.1"/>
    <property type="molecule type" value="Genomic_DNA"/>
</dbReference>
<dbReference type="AlphaFoldDB" id="A0A382PFX7"/>
<dbReference type="Pfam" id="PF02494">
    <property type="entry name" value="HYR"/>
    <property type="match status" value="2"/>
</dbReference>
<dbReference type="PANTHER" id="PTHR24273:SF32">
    <property type="entry name" value="HYALIN"/>
    <property type="match status" value="1"/>
</dbReference>
<evidence type="ECO:0000313" key="3">
    <source>
        <dbReference type="EMBL" id="SVC72299.1"/>
    </source>
</evidence>
<protein>
    <recommendedName>
        <fullName evidence="2">HYR domain-containing protein</fullName>
    </recommendedName>
</protein>